<dbReference type="FunFam" id="3.20.20.450:FF:000001">
    <property type="entry name" value="Cyclic di-GMP phosphodiesterase yahA"/>
    <property type="match status" value="1"/>
</dbReference>
<dbReference type="EMBL" id="BDOQ01000019">
    <property type="protein sequence ID" value="GBG15483.1"/>
    <property type="molecule type" value="Genomic_DNA"/>
</dbReference>
<dbReference type="InterPro" id="IPR001633">
    <property type="entry name" value="EAL_dom"/>
</dbReference>
<feature type="domain" description="EAL" evidence="1">
    <location>
        <begin position="108"/>
        <end position="361"/>
    </location>
</feature>
<dbReference type="SUPFAM" id="SSF55073">
    <property type="entry name" value="Nucleotide cyclase"/>
    <property type="match status" value="1"/>
</dbReference>
<dbReference type="CDD" id="cd01948">
    <property type="entry name" value="EAL"/>
    <property type="match status" value="1"/>
</dbReference>
<sequence>MSTSIRAYDTVARLGGDEFAILLPEIRQDSDLSTVARKILSAFEQPFQLAGRELFISTSVGVALYPGDSAEIDALFKYADSAMYHAKKMGRNNFQFYSRELTARSSERMQLEAALRRAIKHNELELYFQPQVDLATGEIIGSEALLRWNRQEGMVTPDRFIPIAEETGLIVGIGEWALLNACQAAVRWNEGREHPLRVAVNLSTRQFIQNDLVATVRATLIETECKPEWLKLEITESLLLDDSNHVLEMLKSFNEMGLAISIDDFGTGYSALSYLNRFPVSQIKIDRSFVRDIAHQRDKAELVKAMISIAHALNLELIAEGVESEEQANYLLAHGCRIAQGFLYGKPMPAAVFEQYLDSSTAVLQ</sequence>
<dbReference type="SMART" id="SM00267">
    <property type="entry name" value="GGDEF"/>
    <property type="match status" value="1"/>
</dbReference>
<dbReference type="PANTHER" id="PTHR44757:SF2">
    <property type="entry name" value="BIOFILM ARCHITECTURE MAINTENANCE PROTEIN MBAA"/>
    <property type="match status" value="1"/>
</dbReference>
<dbReference type="InterPro" id="IPR000160">
    <property type="entry name" value="GGDEF_dom"/>
</dbReference>
<dbReference type="Proteomes" id="UP000245081">
    <property type="component" value="Unassembled WGS sequence"/>
</dbReference>
<comment type="caution">
    <text evidence="3">The sequence shown here is derived from an EMBL/GenBank/DDBJ whole genome shotgun (WGS) entry which is preliminary data.</text>
</comment>
<dbReference type="NCBIfam" id="TIGR00254">
    <property type="entry name" value="GGDEF"/>
    <property type="match status" value="1"/>
</dbReference>
<evidence type="ECO:0000313" key="4">
    <source>
        <dbReference type="Proteomes" id="UP000245081"/>
    </source>
</evidence>
<dbReference type="InterPro" id="IPR029787">
    <property type="entry name" value="Nucleotide_cyclase"/>
</dbReference>
<dbReference type="SUPFAM" id="SSF141868">
    <property type="entry name" value="EAL domain-like"/>
    <property type="match status" value="1"/>
</dbReference>
<dbReference type="InterPro" id="IPR035919">
    <property type="entry name" value="EAL_sf"/>
</dbReference>
<dbReference type="InterPro" id="IPR043128">
    <property type="entry name" value="Rev_trsase/Diguanyl_cyclase"/>
</dbReference>
<dbReference type="RefSeq" id="WP_265415776.1">
    <property type="nucleotide sequence ID" value="NZ_BDOQ01000019.1"/>
</dbReference>
<dbReference type="Pfam" id="PF00563">
    <property type="entry name" value="EAL"/>
    <property type="match status" value="1"/>
</dbReference>
<dbReference type="Gene3D" id="3.20.20.450">
    <property type="entry name" value="EAL domain"/>
    <property type="match status" value="1"/>
</dbReference>
<evidence type="ECO:0000259" key="1">
    <source>
        <dbReference type="PROSITE" id="PS50883"/>
    </source>
</evidence>
<dbReference type="PANTHER" id="PTHR44757">
    <property type="entry name" value="DIGUANYLATE CYCLASE DGCP"/>
    <property type="match status" value="1"/>
</dbReference>
<reference evidence="3 4" key="1">
    <citation type="journal article" date="2018" name="Environ. Microbiol.">
        <title>Isolation and genomic characterization of Novimethylophilus kurashikiensis gen. nov. sp. nov., a new lanthanide-dependent methylotrophic species of Methylophilaceae.</title>
        <authorList>
            <person name="Lv H."/>
            <person name="Sahin N."/>
            <person name="Tani A."/>
        </authorList>
    </citation>
    <scope>NUCLEOTIDE SEQUENCE [LARGE SCALE GENOMIC DNA]</scope>
    <source>
        <strain evidence="3 4">La2-4</strain>
    </source>
</reference>
<organism evidence="3 4">
    <name type="scientific">Novimethylophilus kurashikiensis</name>
    <dbReference type="NCBI Taxonomy" id="1825523"/>
    <lineage>
        <taxon>Bacteria</taxon>
        <taxon>Pseudomonadati</taxon>
        <taxon>Pseudomonadota</taxon>
        <taxon>Betaproteobacteria</taxon>
        <taxon>Nitrosomonadales</taxon>
        <taxon>Methylophilaceae</taxon>
        <taxon>Novimethylophilus</taxon>
    </lineage>
</organism>
<evidence type="ECO:0000313" key="3">
    <source>
        <dbReference type="EMBL" id="GBG15483.1"/>
    </source>
</evidence>
<evidence type="ECO:0000259" key="2">
    <source>
        <dbReference type="PROSITE" id="PS50887"/>
    </source>
</evidence>
<name>A0A2R5FFZ8_9PROT</name>
<accession>A0A2R5FFZ8</accession>
<keyword evidence="4" id="KW-1185">Reference proteome</keyword>
<dbReference type="Gene3D" id="3.30.70.270">
    <property type="match status" value="1"/>
</dbReference>
<protein>
    <submittedName>
        <fullName evidence="3">Diguanylate cyclase</fullName>
    </submittedName>
</protein>
<dbReference type="AlphaFoldDB" id="A0A2R5FFZ8"/>
<proteinExistence type="predicted"/>
<feature type="domain" description="GGDEF" evidence="2">
    <location>
        <begin position="1"/>
        <end position="99"/>
    </location>
</feature>
<dbReference type="SMART" id="SM00052">
    <property type="entry name" value="EAL"/>
    <property type="match status" value="1"/>
</dbReference>
<dbReference type="PROSITE" id="PS50883">
    <property type="entry name" value="EAL"/>
    <property type="match status" value="1"/>
</dbReference>
<dbReference type="InterPro" id="IPR052155">
    <property type="entry name" value="Biofilm_reg_signaling"/>
</dbReference>
<dbReference type="Pfam" id="PF00990">
    <property type="entry name" value="GGDEF"/>
    <property type="match status" value="1"/>
</dbReference>
<dbReference type="PROSITE" id="PS50887">
    <property type="entry name" value="GGDEF"/>
    <property type="match status" value="1"/>
</dbReference>
<dbReference type="CDD" id="cd01949">
    <property type="entry name" value="GGDEF"/>
    <property type="match status" value="1"/>
</dbReference>
<gene>
    <name evidence="3" type="ORF">NMK_3091</name>
</gene>